<reference evidence="4" key="1">
    <citation type="submission" date="2025-08" db="UniProtKB">
        <authorList>
            <consortium name="RefSeq"/>
        </authorList>
    </citation>
    <scope>IDENTIFICATION</scope>
    <source>
        <tissue evidence="4">Leaves</tissue>
    </source>
</reference>
<dbReference type="AlphaFoldDB" id="A0A6P9F784"/>
<dbReference type="InterPro" id="IPR000477">
    <property type="entry name" value="RT_dom"/>
</dbReference>
<dbReference type="Pfam" id="PF00078">
    <property type="entry name" value="RVT_1"/>
    <property type="match status" value="1"/>
</dbReference>
<dbReference type="Pfam" id="PF13966">
    <property type="entry name" value="zf-RVT"/>
    <property type="match status" value="1"/>
</dbReference>
<dbReference type="Proteomes" id="UP000235220">
    <property type="component" value="Chromosome 11"/>
</dbReference>
<dbReference type="OrthoDB" id="1742963at2759"/>
<evidence type="ECO:0000313" key="3">
    <source>
        <dbReference type="Proteomes" id="UP000235220"/>
    </source>
</evidence>
<proteinExistence type="predicted"/>
<gene>
    <name evidence="4" type="primary">LOC118349904</name>
</gene>
<evidence type="ECO:0000259" key="2">
    <source>
        <dbReference type="Pfam" id="PF13966"/>
    </source>
</evidence>
<dbReference type="PANTHER" id="PTHR33116">
    <property type="entry name" value="REVERSE TRANSCRIPTASE ZINC-BINDING DOMAIN-CONTAINING PROTEIN-RELATED-RELATED"/>
    <property type="match status" value="1"/>
</dbReference>
<sequence length="449" mass="51361">MGFVKEWIDLIMQCIGIVSYSILLNGSPKSPFKPSRGIRQGDPLSPYLFILCSEVLTFALNQFEQKGLISGFPITRGSLSVNHLFFTDDSLVFCKAQLQEWGRLHNILSSYESASSERLNPEKSSIYFSKNTRKEIQNSILFTAGIKASGPFERYLGLPSYIAKTRVRRADSFVWKSITAARPLLYEGLLWKIGNGNKVKIWSDRWLPIPMSYKTQSPPKVLSTEATVSSLIDQDTHSWNLPLVQSVFISGEVAIISRMHISPCNSNDKQVWRCTKNGIFSVKSAYHLQVSVNDLNKGQASDPTKHEVLWKLLWMLKVLNKAKMFLWRSAREILPTRVNLHKRKIIDSHMCPICLSHPKTVSHVLWTCKATQDVWSNSSRRLQKSRTEEAPFYELLTELLSTLPLEEHTKLALTAKEIWYKRNKFIFESKFASPQHVLKSALALYSWMS</sequence>
<accession>A0A6P9F784</accession>
<dbReference type="PANTHER" id="PTHR33116:SF86">
    <property type="entry name" value="REVERSE TRANSCRIPTASE DOMAIN-CONTAINING PROTEIN"/>
    <property type="match status" value="1"/>
</dbReference>
<protein>
    <submittedName>
        <fullName evidence="4">Uncharacterized protein LOC118349904</fullName>
    </submittedName>
</protein>
<dbReference type="InterPro" id="IPR043502">
    <property type="entry name" value="DNA/RNA_pol_sf"/>
</dbReference>
<dbReference type="GeneID" id="118349904"/>
<dbReference type="KEGG" id="jre:118349904"/>
<name>A0A6P9F784_JUGRE</name>
<dbReference type="InterPro" id="IPR026960">
    <property type="entry name" value="RVT-Znf"/>
</dbReference>
<dbReference type="SUPFAM" id="SSF56672">
    <property type="entry name" value="DNA/RNA polymerases"/>
    <property type="match status" value="1"/>
</dbReference>
<feature type="domain" description="Reverse transcriptase zinc-binding" evidence="2">
    <location>
        <begin position="280"/>
        <end position="375"/>
    </location>
</feature>
<organism evidence="3 4">
    <name type="scientific">Juglans regia</name>
    <name type="common">English walnut</name>
    <dbReference type="NCBI Taxonomy" id="51240"/>
    <lineage>
        <taxon>Eukaryota</taxon>
        <taxon>Viridiplantae</taxon>
        <taxon>Streptophyta</taxon>
        <taxon>Embryophyta</taxon>
        <taxon>Tracheophyta</taxon>
        <taxon>Spermatophyta</taxon>
        <taxon>Magnoliopsida</taxon>
        <taxon>eudicotyledons</taxon>
        <taxon>Gunneridae</taxon>
        <taxon>Pentapetalae</taxon>
        <taxon>rosids</taxon>
        <taxon>fabids</taxon>
        <taxon>Fagales</taxon>
        <taxon>Juglandaceae</taxon>
        <taxon>Juglans</taxon>
    </lineage>
</organism>
<dbReference type="RefSeq" id="XP_035551748.1">
    <property type="nucleotide sequence ID" value="XM_035695855.1"/>
</dbReference>
<evidence type="ECO:0000313" key="4">
    <source>
        <dbReference type="RefSeq" id="XP_035551748.1"/>
    </source>
</evidence>
<feature type="domain" description="Reverse transcriptase" evidence="1">
    <location>
        <begin position="12"/>
        <end position="128"/>
    </location>
</feature>
<dbReference type="InParanoid" id="A0A6P9F784"/>
<keyword evidence="3" id="KW-1185">Reference proteome</keyword>
<evidence type="ECO:0000259" key="1">
    <source>
        <dbReference type="Pfam" id="PF00078"/>
    </source>
</evidence>